<gene>
    <name evidence="6" type="ORF">SSX86_027927</name>
</gene>
<evidence type="ECO:0000256" key="5">
    <source>
        <dbReference type="SAM" id="SignalP"/>
    </source>
</evidence>
<evidence type="ECO:0000313" key="7">
    <source>
        <dbReference type="Proteomes" id="UP001408789"/>
    </source>
</evidence>
<organism evidence="6 7">
    <name type="scientific">Deinandra increscens subsp. villosa</name>
    <dbReference type="NCBI Taxonomy" id="3103831"/>
    <lineage>
        <taxon>Eukaryota</taxon>
        <taxon>Viridiplantae</taxon>
        <taxon>Streptophyta</taxon>
        <taxon>Embryophyta</taxon>
        <taxon>Tracheophyta</taxon>
        <taxon>Spermatophyta</taxon>
        <taxon>Magnoliopsida</taxon>
        <taxon>eudicotyledons</taxon>
        <taxon>Gunneridae</taxon>
        <taxon>Pentapetalae</taxon>
        <taxon>asterids</taxon>
        <taxon>campanulids</taxon>
        <taxon>Asterales</taxon>
        <taxon>Asteraceae</taxon>
        <taxon>Asteroideae</taxon>
        <taxon>Heliantheae alliance</taxon>
        <taxon>Madieae</taxon>
        <taxon>Madiinae</taxon>
        <taxon>Deinandra</taxon>
    </lineage>
</organism>
<accession>A0AAP0GKU1</accession>
<comment type="similarity">
    <text evidence="1">Belongs to the 'GDSL' lipolytic enzyme family.</text>
</comment>
<dbReference type="Proteomes" id="UP001408789">
    <property type="component" value="Unassembled WGS sequence"/>
</dbReference>
<dbReference type="GO" id="GO:0016788">
    <property type="term" value="F:hydrolase activity, acting on ester bonds"/>
    <property type="evidence" value="ECO:0007669"/>
    <property type="project" value="InterPro"/>
</dbReference>
<dbReference type="InterPro" id="IPR035669">
    <property type="entry name" value="SGNH_plant_lipase-like"/>
</dbReference>
<evidence type="ECO:0000313" key="6">
    <source>
        <dbReference type="EMBL" id="KAK9051300.1"/>
    </source>
</evidence>
<evidence type="ECO:0000256" key="4">
    <source>
        <dbReference type="ARBA" id="ARBA00023180"/>
    </source>
</evidence>
<keyword evidence="2 5" id="KW-0732">Signal</keyword>
<dbReference type="InterPro" id="IPR001087">
    <property type="entry name" value="GDSL"/>
</dbReference>
<evidence type="ECO:0000256" key="2">
    <source>
        <dbReference type="ARBA" id="ARBA00022729"/>
    </source>
</evidence>
<keyword evidence="4" id="KW-0325">Glycoprotein</keyword>
<dbReference type="EMBL" id="JBCNJP010000027">
    <property type="protein sequence ID" value="KAK9051300.1"/>
    <property type="molecule type" value="Genomic_DNA"/>
</dbReference>
<sequence length="394" mass="42721">MASSSISILLFACFLVVLWHASRVYANNNGCYSSIISFGDSISDTGNKKQLAYLYPDVVVDKCGPPNGQDFFGEATGRCSNGRLIVDFLAESLGFPLLPPYVNYNESQGLVTGVNFATSGATVLDSSLLTDIWNGSFVFDATLGVQLSWLKQSLPSICGNNTNSDCKDFIGRSLIIMGGLGSNDYNVLLQAGKVIDEVKTYVPLVTDTMILAVNELIEMGARTIVVPGNFPFGCFPAVLVLYASDGDEYDPITGCLVNFNDFSEYHNKMLQAKLDQTRELNPNINIIYADYYNAALQIYLSLDEYGFTNGVSNTCCGGGGPFNFNATLKCGDAFTTICDDPDTYAIWDGIHYTEAAYKVITKNLFQGPYTTPKFSSLCPTKSTTQAGVRLSSSV</sequence>
<dbReference type="CDD" id="cd01837">
    <property type="entry name" value="SGNH_plant_lipase_like"/>
    <property type="match status" value="1"/>
</dbReference>
<comment type="caution">
    <text evidence="6">The sequence shown here is derived from an EMBL/GenBank/DDBJ whole genome shotgun (WGS) entry which is preliminary data.</text>
</comment>
<evidence type="ECO:0000256" key="1">
    <source>
        <dbReference type="ARBA" id="ARBA00008668"/>
    </source>
</evidence>
<dbReference type="InterPro" id="IPR036514">
    <property type="entry name" value="SGNH_hydro_sf"/>
</dbReference>
<dbReference type="Gene3D" id="3.40.50.1110">
    <property type="entry name" value="SGNH hydrolase"/>
    <property type="match status" value="1"/>
</dbReference>
<name>A0AAP0GKU1_9ASTR</name>
<dbReference type="PANTHER" id="PTHR22835:SF631">
    <property type="entry name" value="SINAPINE ESTERASE"/>
    <property type="match status" value="1"/>
</dbReference>
<feature type="chain" id="PRO_5043035621" evidence="5">
    <location>
        <begin position="27"/>
        <end position="394"/>
    </location>
</feature>
<keyword evidence="3" id="KW-0378">Hydrolase</keyword>
<reference evidence="6 7" key="1">
    <citation type="submission" date="2024-04" db="EMBL/GenBank/DDBJ databases">
        <title>The reference genome of an endangered Asteraceae, Deinandra increscens subsp. villosa, native to the Central Coast of California.</title>
        <authorList>
            <person name="Guilliams M."/>
            <person name="Hasenstab-Lehman K."/>
            <person name="Meyer R."/>
            <person name="Mcevoy S."/>
        </authorList>
    </citation>
    <scope>NUCLEOTIDE SEQUENCE [LARGE SCALE GENOMIC DNA]</scope>
    <source>
        <tissue evidence="6">Leaf</tissue>
    </source>
</reference>
<protein>
    <submittedName>
        <fullName evidence="6">Uncharacterized protein</fullName>
    </submittedName>
</protein>
<proteinExistence type="inferred from homology"/>
<dbReference type="Pfam" id="PF00657">
    <property type="entry name" value="Lipase_GDSL"/>
    <property type="match status" value="1"/>
</dbReference>
<keyword evidence="7" id="KW-1185">Reference proteome</keyword>
<dbReference type="SUPFAM" id="SSF52266">
    <property type="entry name" value="SGNH hydrolase"/>
    <property type="match status" value="1"/>
</dbReference>
<feature type="signal peptide" evidence="5">
    <location>
        <begin position="1"/>
        <end position="26"/>
    </location>
</feature>
<evidence type="ECO:0000256" key="3">
    <source>
        <dbReference type="ARBA" id="ARBA00022801"/>
    </source>
</evidence>
<dbReference type="AlphaFoldDB" id="A0AAP0GKU1"/>
<dbReference type="PANTHER" id="PTHR22835">
    <property type="entry name" value="ZINC FINGER FYVE DOMAIN CONTAINING PROTEIN"/>
    <property type="match status" value="1"/>
</dbReference>